<dbReference type="GeneID" id="5056300"/>
<comment type="caution">
    <text evidence="1">The sequence shown here is derived from an EMBL/GenBank/DDBJ whole genome shotgun (WGS) entry which is preliminary data.</text>
</comment>
<accession>A0A7L4PAG2</accession>
<gene>
    <name evidence="1" type="ORF">HC235_08440</name>
</gene>
<dbReference type="OMA" id="YPKGVEP"/>
<proteinExistence type="predicted"/>
<protein>
    <submittedName>
        <fullName evidence="1">Uncharacterized protein</fullName>
    </submittedName>
</protein>
<dbReference type="EMBL" id="JAAVJF010000004">
    <property type="protein sequence ID" value="NYR15955.1"/>
    <property type="molecule type" value="Genomic_DNA"/>
</dbReference>
<dbReference type="RefSeq" id="WP_011901539.1">
    <property type="nucleotide sequence ID" value="NZ_JAAVJF010000004.1"/>
</dbReference>
<organism evidence="1 2">
    <name type="scientific">Pyrobaculum arsenaticum</name>
    <dbReference type="NCBI Taxonomy" id="121277"/>
    <lineage>
        <taxon>Archaea</taxon>
        <taxon>Thermoproteota</taxon>
        <taxon>Thermoprotei</taxon>
        <taxon>Thermoproteales</taxon>
        <taxon>Thermoproteaceae</taxon>
        <taxon>Pyrobaculum</taxon>
    </lineage>
</organism>
<evidence type="ECO:0000313" key="1">
    <source>
        <dbReference type="EMBL" id="NYR15955.1"/>
    </source>
</evidence>
<evidence type="ECO:0000313" key="2">
    <source>
        <dbReference type="Proteomes" id="UP000554766"/>
    </source>
</evidence>
<keyword evidence="2" id="KW-1185">Reference proteome</keyword>
<sequence length="122" mass="14046">MNCLVELAAYRARYLYPKGVEPVDAYLLFREFYRQLGTPLRAVVEFKVRKMGKRPSDFLERPWLFLRYMEEALGSHNAELLASLFADFARKHGVPPNVATEALRSEEGWKKLAQLLRNNGAG</sequence>
<reference evidence="1 2" key="1">
    <citation type="journal article" date="2020" name="Nat. Commun.">
        <title>The structures of two archaeal type IV pili illuminate evolutionary relationships.</title>
        <authorList>
            <person name="Wang F."/>
            <person name="Baquero D.P."/>
            <person name="Su Z."/>
            <person name="Beltran L.C."/>
            <person name="Prangishvili D."/>
            <person name="Krupovic M."/>
            <person name="Egelman E.H."/>
        </authorList>
    </citation>
    <scope>NUCLEOTIDE SEQUENCE [LARGE SCALE GENOMIC DNA]</scope>
    <source>
        <strain evidence="1 2">2GA</strain>
    </source>
</reference>
<dbReference type="Proteomes" id="UP000554766">
    <property type="component" value="Unassembled WGS sequence"/>
</dbReference>
<dbReference type="AlphaFoldDB" id="A0A7L4PAG2"/>
<name>A0A7L4PAG2_9CREN</name>